<evidence type="ECO:0000313" key="9">
    <source>
        <dbReference type="EMBL" id="MCB8610576.1"/>
    </source>
</evidence>
<protein>
    <submittedName>
        <fullName evidence="10">ABC transporter permease</fullName>
    </submittedName>
</protein>
<dbReference type="EMBL" id="JAJDKZ010000020">
    <property type="protein sequence ID" value="MCB8610576.1"/>
    <property type="molecule type" value="Genomic_DNA"/>
</dbReference>
<proteinExistence type="inferred from homology"/>
<dbReference type="InterPro" id="IPR025966">
    <property type="entry name" value="OppC_N"/>
</dbReference>
<evidence type="ECO:0000313" key="11">
    <source>
        <dbReference type="Proteomes" id="UP000241201"/>
    </source>
</evidence>
<dbReference type="GO" id="GO:0005886">
    <property type="term" value="C:plasma membrane"/>
    <property type="evidence" value="ECO:0007669"/>
    <property type="project" value="UniProtKB-SubCell"/>
</dbReference>
<dbReference type="Proteomes" id="UP000241201">
    <property type="component" value="Unassembled WGS sequence"/>
</dbReference>
<accession>A0A2T3FWL9</accession>
<reference evidence="9" key="3">
    <citation type="submission" date="2021-10" db="EMBL/GenBank/DDBJ databases">
        <title>Collection of gut derived symbiotic bacterial strains cultured from healthy donors.</title>
        <authorList>
            <person name="Lin H."/>
            <person name="Littmann E."/>
            <person name="Kohout C."/>
            <person name="Pamer E.G."/>
        </authorList>
    </citation>
    <scope>NUCLEOTIDE SEQUENCE</scope>
    <source>
        <strain evidence="9">DFI.4.48</strain>
    </source>
</reference>
<feature type="transmembrane region" description="Helical" evidence="7">
    <location>
        <begin position="122"/>
        <end position="145"/>
    </location>
</feature>
<evidence type="ECO:0000256" key="4">
    <source>
        <dbReference type="ARBA" id="ARBA00022692"/>
    </source>
</evidence>
<dbReference type="PANTHER" id="PTHR43386">
    <property type="entry name" value="OLIGOPEPTIDE TRANSPORT SYSTEM PERMEASE PROTEIN APPC"/>
    <property type="match status" value="1"/>
</dbReference>
<feature type="transmembrane region" description="Helical" evidence="7">
    <location>
        <begin position="256"/>
        <end position="275"/>
    </location>
</feature>
<evidence type="ECO:0000313" key="10">
    <source>
        <dbReference type="EMBL" id="PST39652.1"/>
    </source>
</evidence>
<dbReference type="InterPro" id="IPR035906">
    <property type="entry name" value="MetI-like_sf"/>
</dbReference>
<name>A0A2T3FWL9_9FIRM</name>
<feature type="transmembrane region" description="Helical" evidence="7">
    <location>
        <begin position="200"/>
        <end position="220"/>
    </location>
</feature>
<dbReference type="Proteomes" id="UP001198439">
    <property type="component" value="Unassembled WGS sequence"/>
</dbReference>
<evidence type="ECO:0000259" key="8">
    <source>
        <dbReference type="PROSITE" id="PS50928"/>
    </source>
</evidence>
<feature type="transmembrane region" description="Helical" evidence="7">
    <location>
        <begin position="95"/>
        <end position="115"/>
    </location>
</feature>
<dbReference type="GeneID" id="77471265"/>
<evidence type="ECO:0000256" key="6">
    <source>
        <dbReference type="ARBA" id="ARBA00023136"/>
    </source>
</evidence>
<feature type="domain" description="ABC transmembrane type-1" evidence="8">
    <location>
        <begin position="87"/>
        <end position="276"/>
    </location>
</feature>
<dbReference type="SUPFAM" id="SSF161098">
    <property type="entry name" value="MetI-like"/>
    <property type="match status" value="1"/>
</dbReference>
<keyword evidence="5 7" id="KW-1133">Transmembrane helix</keyword>
<gene>
    <name evidence="10" type="ORF">C7U55_09195</name>
    <name evidence="9" type="ORF">LJD69_08215</name>
</gene>
<feature type="transmembrane region" description="Helical" evidence="7">
    <location>
        <begin position="26"/>
        <end position="48"/>
    </location>
</feature>
<dbReference type="CDD" id="cd06261">
    <property type="entry name" value="TM_PBP2"/>
    <property type="match status" value="1"/>
</dbReference>
<organism evidence="10 11">
    <name type="scientific">Faecalibacillus faecis</name>
    <dbReference type="NCBI Taxonomy" id="1982628"/>
    <lineage>
        <taxon>Bacteria</taxon>
        <taxon>Bacillati</taxon>
        <taxon>Bacillota</taxon>
        <taxon>Erysipelotrichia</taxon>
        <taxon>Erysipelotrichales</taxon>
        <taxon>Coprobacillaceae</taxon>
        <taxon>Faecalibacillus</taxon>
    </lineage>
</organism>
<keyword evidence="2 7" id="KW-0813">Transport</keyword>
<comment type="caution">
    <text evidence="10">The sequence shown here is derived from an EMBL/GenBank/DDBJ whole genome shotgun (WGS) entry which is preliminary data.</text>
</comment>
<dbReference type="PANTHER" id="PTHR43386:SF1">
    <property type="entry name" value="D,D-DIPEPTIDE TRANSPORT SYSTEM PERMEASE PROTEIN DDPC-RELATED"/>
    <property type="match status" value="1"/>
</dbReference>
<dbReference type="Pfam" id="PF12911">
    <property type="entry name" value="OppC_N"/>
    <property type="match status" value="1"/>
</dbReference>
<keyword evidence="6 7" id="KW-0472">Membrane</keyword>
<evidence type="ECO:0000256" key="7">
    <source>
        <dbReference type="RuleBase" id="RU363032"/>
    </source>
</evidence>
<dbReference type="Pfam" id="PF00528">
    <property type="entry name" value="BPD_transp_1"/>
    <property type="match status" value="1"/>
</dbReference>
<evidence type="ECO:0000256" key="5">
    <source>
        <dbReference type="ARBA" id="ARBA00022989"/>
    </source>
</evidence>
<dbReference type="GO" id="GO:0055085">
    <property type="term" value="P:transmembrane transport"/>
    <property type="evidence" value="ECO:0007669"/>
    <property type="project" value="InterPro"/>
</dbReference>
<dbReference type="EMBL" id="PYLP01000012">
    <property type="protein sequence ID" value="PST39652.1"/>
    <property type="molecule type" value="Genomic_DNA"/>
</dbReference>
<evidence type="ECO:0000256" key="2">
    <source>
        <dbReference type="ARBA" id="ARBA00022448"/>
    </source>
</evidence>
<dbReference type="InterPro" id="IPR000515">
    <property type="entry name" value="MetI-like"/>
</dbReference>
<dbReference type="AlphaFoldDB" id="A0A2T3FWL9"/>
<sequence length="289" mass="31862">MFKKKKDQTYQSYWSISWNIFKKNKVAMVCLFIVILLCLIALFAPLIAPYDPNKQVLTDRLMKPCGQHWFGTDDLGRDIFSRIIYGCRVSLSVGIISQIIATVIGYTMGVCAGYFGGKVDSVISFLIQVFSSFPFLLFAMAIMFVLGPGLINLYLALGLLGWASTARLIRGDVMRLKKMEYIDACKVSGGNSFRIIMKHLLPNCLSTLIVTVTLGVPNAIMSEASLSFLGLGVKAPMASWGSMISFSQPYIRSATYYSVIPGLAIIITVLAFNMLGDGLRDALDPKLRS</sequence>
<reference evidence="10" key="2">
    <citation type="journal article" date="2019" name="Int. J. Syst. Evol. Microbiol.">
        <title>Faecalibacillus intestinalis gen. nov., sp. nov. and Faecalibacillus faecis sp. nov., isolated from human faeces.</title>
        <authorList>
            <person name="Seo B."/>
            <person name="Jeon K."/>
            <person name="Baek I."/>
            <person name="Lee Y.M."/>
            <person name="Baek K."/>
            <person name="Ko G."/>
        </authorList>
    </citation>
    <scope>NUCLEOTIDE SEQUENCE</scope>
    <source>
        <strain evidence="10">SNUG30370</strain>
    </source>
</reference>
<dbReference type="RefSeq" id="WP_106988320.1">
    <property type="nucleotide sequence ID" value="NZ_DAWBWI010000172.1"/>
</dbReference>
<keyword evidence="4 7" id="KW-0812">Transmembrane</keyword>
<evidence type="ECO:0000256" key="1">
    <source>
        <dbReference type="ARBA" id="ARBA00004651"/>
    </source>
</evidence>
<comment type="subcellular location">
    <subcellularLocation>
        <location evidence="1 7">Cell membrane</location>
        <topology evidence="1 7">Multi-pass membrane protein</topology>
    </subcellularLocation>
</comment>
<dbReference type="PROSITE" id="PS50928">
    <property type="entry name" value="ABC_TM1"/>
    <property type="match status" value="1"/>
</dbReference>
<dbReference type="Gene3D" id="1.10.3720.10">
    <property type="entry name" value="MetI-like"/>
    <property type="match status" value="1"/>
</dbReference>
<reference evidence="11" key="1">
    <citation type="submission" date="2018-03" db="EMBL/GenBank/DDBJ databases">
        <title>Lachnoclostridium SNUG30370 gen.nov., sp.nov., isolated from human faeces.</title>
        <authorList>
            <person name="Seo B."/>
            <person name="Jeon K."/>
            <person name="Ko G."/>
        </authorList>
    </citation>
    <scope>NUCLEOTIDE SEQUENCE [LARGE SCALE GENOMIC DNA]</scope>
    <source>
        <strain evidence="11">SNUG30370</strain>
    </source>
</reference>
<dbReference type="InterPro" id="IPR050366">
    <property type="entry name" value="BP-dependent_transpt_permease"/>
</dbReference>
<keyword evidence="3" id="KW-1003">Cell membrane</keyword>
<evidence type="ECO:0000256" key="3">
    <source>
        <dbReference type="ARBA" id="ARBA00022475"/>
    </source>
</evidence>
<feature type="transmembrane region" description="Helical" evidence="7">
    <location>
        <begin position="151"/>
        <end position="169"/>
    </location>
</feature>
<comment type="similarity">
    <text evidence="7">Belongs to the binding-protein-dependent transport system permease family.</text>
</comment>
<keyword evidence="11" id="KW-1185">Reference proteome</keyword>